<feature type="domain" description="Thioredoxin" evidence="1">
    <location>
        <begin position="1"/>
        <end position="113"/>
    </location>
</feature>
<evidence type="ECO:0000313" key="2">
    <source>
        <dbReference type="EMBL" id="BCN92507.1"/>
    </source>
</evidence>
<dbReference type="Pfam" id="PF00085">
    <property type="entry name" value="Thioredoxin"/>
    <property type="match status" value="1"/>
</dbReference>
<dbReference type="SUPFAM" id="SSF48452">
    <property type="entry name" value="TPR-like"/>
    <property type="match status" value="1"/>
</dbReference>
<organism evidence="2 3">
    <name type="scientific">Thiomicrorhabdus immobilis</name>
    <dbReference type="NCBI Taxonomy" id="2791037"/>
    <lineage>
        <taxon>Bacteria</taxon>
        <taxon>Pseudomonadati</taxon>
        <taxon>Pseudomonadota</taxon>
        <taxon>Gammaproteobacteria</taxon>
        <taxon>Thiotrichales</taxon>
        <taxon>Piscirickettsiaceae</taxon>
        <taxon>Thiomicrorhabdus</taxon>
    </lineage>
</organism>
<dbReference type="PROSITE" id="PS51352">
    <property type="entry name" value="THIOREDOXIN_2"/>
    <property type="match status" value="1"/>
</dbReference>
<name>A0ABN6CX91_9GAMM</name>
<dbReference type="PANTHER" id="PTHR45663">
    <property type="entry name" value="GEO12009P1"/>
    <property type="match status" value="1"/>
</dbReference>
<dbReference type="Pfam" id="PF14561">
    <property type="entry name" value="TPR_20"/>
    <property type="match status" value="1"/>
</dbReference>
<dbReference type="Pfam" id="PF14559">
    <property type="entry name" value="TPR_19"/>
    <property type="match status" value="1"/>
</dbReference>
<dbReference type="RefSeq" id="WP_237262206.1">
    <property type="nucleotide sequence ID" value="NZ_AP024202.1"/>
</dbReference>
<evidence type="ECO:0000313" key="3">
    <source>
        <dbReference type="Proteomes" id="UP001054820"/>
    </source>
</evidence>
<reference evidence="2" key="1">
    <citation type="journal article" date="2022" name="Arch. Microbiol.">
        <title>Thiomicrorhabdus immobilis sp. nov., a mesophilic sulfur-oxidizing bacterium isolated from sediment of a brackish lake in northern Japan.</title>
        <authorList>
            <person name="Kojima H."/>
            <person name="Mochizuki J."/>
            <person name="Kanda M."/>
            <person name="Watanabe T."/>
            <person name="Fukui M."/>
        </authorList>
    </citation>
    <scope>NUCLEOTIDE SEQUENCE</scope>
    <source>
        <strain evidence="2">Am19</strain>
    </source>
</reference>
<dbReference type="PANTHER" id="PTHR45663:SF11">
    <property type="entry name" value="GEO12009P1"/>
    <property type="match status" value="1"/>
</dbReference>
<dbReference type="InterPro" id="IPR011990">
    <property type="entry name" value="TPR-like_helical_dom_sf"/>
</dbReference>
<gene>
    <name evidence="2" type="primary">ybbN</name>
    <name evidence="2" type="ORF">THMIRHAM_02920</name>
</gene>
<keyword evidence="3" id="KW-1185">Reference proteome</keyword>
<dbReference type="InterPro" id="IPR036249">
    <property type="entry name" value="Thioredoxin-like_sf"/>
</dbReference>
<proteinExistence type="predicted"/>
<sequence length="290" mass="32542">MDKTIHNYEVSQGNFNSIVIMNSYKLPVFALFMSPSIGACITLENNMANLAEEFAGQFILARVDVDMEPDLREEYQIQNVPTLKIFKDGQMVHQEVGLLNEQELADLMKAQGFYRQSDEMREQARQKHISGDTSAAIQLLTEAIQQDPSNTRVAMDMIQILLDINIVDQAKTLFNRLPNKDKESVIGKSLIGQITFKDLAANTPGLVALVNQVQSEPGNFDARFDLALCYVAEHGYEEAMNQIFEILDKEPGYKQGAAQELAVTIINMLEPNNPQLAQDSRRILSNMLAQ</sequence>
<dbReference type="SUPFAM" id="SSF52833">
    <property type="entry name" value="Thioredoxin-like"/>
    <property type="match status" value="1"/>
</dbReference>
<dbReference type="CDD" id="cd02947">
    <property type="entry name" value="TRX_family"/>
    <property type="match status" value="1"/>
</dbReference>
<protein>
    <submittedName>
        <fullName evidence="2">Thioredoxin</fullName>
    </submittedName>
</protein>
<dbReference type="InterPro" id="IPR013766">
    <property type="entry name" value="Thioredoxin_domain"/>
</dbReference>
<dbReference type="Gene3D" id="1.25.40.10">
    <property type="entry name" value="Tetratricopeptide repeat domain"/>
    <property type="match status" value="2"/>
</dbReference>
<dbReference type="Gene3D" id="3.40.30.10">
    <property type="entry name" value="Glutaredoxin"/>
    <property type="match status" value="1"/>
</dbReference>
<dbReference type="Proteomes" id="UP001054820">
    <property type="component" value="Chromosome"/>
</dbReference>
<accession>A0ABN6CX91</accession>
<evidence type="ECO:0000259" key="1">
    <source>
        <dbReference type="PROSITE" id="PS51352"/>
    </source>
</evidence>
<dbReference type="EMBL" id="AP024202">
    <property type="protein sequence ID" value="BCN92507.1"/>
    <property type="molecule type" value="Genomic_DNA"/>
</dbReference>